<feature type="compositionally biased region" description="Basic and acidic residues" evidence="1">
    <location>
        <begin position="111"/>
        <end position="126"/>
    </location>
</feature>
<dbReference type="GO" id="GO:0004316">
    <property type="term" value="F:3-oxoacyl-[acyl-carrier-protein] reductase (NADPH) activity"/>
    <property type="evidence" value="ECO:0007669"/>
    <property type="project" value="UniProtKB-EC"/>
</dbReference>
<gene>
    <name evidence="2" type="ORF">AVDCRST_MAG13-1509</name>
</gene>
<feature type="non-terminal residue" evidence="2">
    <location>
        <position position="280"/>
    </location>
</feature>
<feature type="compositionally biased region" description="Basic residues" evidence="1">
    <location>
        <begin position="157"/>
        <end position="180"/>
    </location>
</feature>
<evidence type="ECO:0000256" key="1">
    <source>
        <dbReference type="SAM" id="MobiDB-lite"/>
    </source>
</evidence>
<feature type="region of interest" description="Disordered" evidence="1">
    <location>
        <begin position="1"/>
        <end position="254"/>
    </location>
</feature>
<evidence type="ECO:0000313" key="2">
    <source>
        <dbReference type="EMBL" id="CAA9486902.1"/>
    </source>
</evidence>
<feature type="compositionally biased region" description="Basic residues" evidence="1">
    <location>
        <begin position="70"/>
        <end position="80"/>
    </location>
</feature>
<keyword evidence="2" id="KW-0560">Oxidoreductase</keyword>
<dbReference type="EMBL" id="CADCVO010000234">
    <property type="protein sequence ID" value="CAA9486902.1"/>
    <property type="molecule type" value="Genomic_DNA"/>
</dbReference>
<reference evidence="2" key="1">
    <citation type="submission" date="2020-02" db="EMBL/GenBank/DDBJ databases">
        <authorList>
            <person name="Meier V. D."/>
        </authorList>
    </citation>
    <scope>NUCLEOTIDE SEQUENCE</scope>
    <source>
        <strain evidence="2">AVDCRST_MAG13</strain>
    </source>
</reference>
<dbReference type="AlphaFoldDB" id="A0A6J4S1X4"/>
<feature type="compositionally biased region" description="Basic residues" evidence="1">
    <location>
        <begin position="23"/>
        <end position="41"/>
    </location>
</feature>
<sequence length="280" mass="31721">EHAERGGRGRRAARGGTPPAGQGRRHHGSQQRHRPRHHGVVRARGGEGRRDRPHRVQAAGGARRGEGLGRRRHHRARRPGGHLLPGAHRPGGAGRLRPDRRPREQRRRGLAVRDRPSRHDGRHPRDVAGQLARHHRRRRPRGLLPHDPRGAAAHARAGQRLHHQRLEHGRRHRPLRRPRLHGGQGRDREPHAVHGDHVRQAGRADEHRVPGLRGHPDDRPGGRRVRRPHRRDRPLPPRPPGARGGDRRPARVLPVGRLDLLQRVHPARGRGLHRPVLPGL</sequence>
<protein>
    <submittedName>
        <fullName evidence="2">3-oxoacyl-[acyl-carrier protein] reductase</fullName>
        <ecNumber evidence="2">1.1.1.100</ecNumber>
    </submittedName>
</protein>
<name>A0A6J4S1X4_9ACTN</name>
<proteinExistence type="predicted"/>
<feature type="compositionally biased region" description="Basic residues" evidence="1">
    <location>
        <begin position="222"/>
        <end position="232"/>
    </location>
</feature>
<feature type="compositionally biased region" description="Basic residues" evidence="1">
    <location>
        <begin position="132"/>
        <end position="141"/>
    </location>
</feature>
<feature type="non-terminal residue" evidence="2">
    <location>
        <position position="1"/>
    </location>
</feature>
<dbReference type="EC" id="1.1.1.100" evidence="2"/>
<feature type="compositionally biased region" description="Basic and acidic residues" evidence="1">
    <location>
        <begin position="184"/>
        <end position="221"/>
    </location>
</feature>
<accession>A0A6J4S1X4</accession>
<organism evidence="2">
    <name type="scientific">uncultured Solirubrobacteraceae bacterium</name>
    <dbReference type="NCBI Taxonomy" id="1162706"/>
    <lineage>
        <taxon>Bacteria</taxon>
        <taxon>Bacillati</taxon>
        <taxon>Actinomycetota</taxon>
        <taxon>Thermoleophilia</taxon>
        <taxon>Solirubrobacterales</taxon>
        <taxon>Solirubrobacteraceae</taxon>
        <taxon>environmental samples</taxon>
    </lineage>
</organism>